<evidence type="ECO:0000256" key="1">
    <source>
        <dbReference type="ARBA" id="ARBA00022490"/>
    </source>
</evidence>
<dbReference type="Pfam" id="PF00590">
    <property type="entry name" value="TP_methylase"/>
    <property type="match status" value="1"/>
</dbReference>
<dbReference type="EMBL" id="JACXWD010000021">
    <property type="protein sequence ID" value="MBD3868037.1"/>
    <property type="molecule type" value="Genomic_DNA"/>
</dbReference>
<dbReference type="FunFam" id="3.30.950.10:FF:000002">
    <property type="entry name" value="Ribosomal RNA small subunit methyltransferase I"/>
    <property type="match status" value="1"/>
</dbReference>
<organism evidence="8 9">
    <name type="scientific">Candidatus Polarisedimenticola svalbardensis</name>
    <dbReference type="NCBI Taxonomy" id="2886004"/>
    <lineage>
        <taxon>Bacteria</taxon>
        <taxon>Pseudomonadati</taxon>
        <taxon>Acidobacteriota</taxon>
        <taxon>Candidatus Polarisedimenticolia</taxon>
        <taxon>Candidatus Polarisedimenticolales</taxon>
        <taxon>Candidatus Polarisedimenticolaceae</taxon>
        <taxon>Candidatus Polarisedimenticola</taxon>
    </lineage>
</organism>
<evidence type="ECO:0000256" key="4">
    <source>
        <dbReference type="ARBA" id="ARBA00022679"/>
    </source>
</evidence>
<accession>A0A8J7CCW7</accession>
<dbReference type="PANTHER" id="PTHR46111:SF1">
    <property type="entry name" value="RIBOSOMAL RNA SMALL SUBUNIT METHYLTRANSFERASE I"/>
    <property type="match status" value="1"/>
</dbReference>
<keyword evidence="2 6" id="KW-0698">rRNA processing</keyword>
<evidence type="ECO:0000313" key="9">
    <source>
        <dbReference type="Proteomes" id="UP000648239"/>
    </source>
</evidence>
<evidence type="ECO:0000256" key="5">
    <source>
        <dbReference type="ARBA" id="ARBA00022691"/>
    </source>
</evidence>
<evidence type="ECO:0000256" key="3">
    <source>
        <dbReference type="ARBA" id="ARBA00022603"/>
    </source>
</evidence>
<sequence length="281" mass="30084">MAGTLYVIATPLGNLDDLSPRATELLEQVDRIACEDTRRTARLLARHQISTPMSSCHKHNEQARIPELLGLIAGGGDIALVSDGGTPAVSDPGSLLVDQVHAHGFQVVPVPGPSAVTTLLSASGLPADRYVFDGFLPHRGGERRRRLRELASEQRTVVLFETPHRIQEALTDMDAILGERLIVLGRELTKVHEQILRGTAAALGEALIAGSVKGEFCLAIAGAGKDDPGRTADQDELVASFRNAMAEHGNDRRAALRSLTRSTGLKKAALYRSLVEAGELD</sequence>
<dbReference type="GO" id="GO:0005737">
    <property type="term" value="C:cytoplasm"/>
    <property type="evidence" value="ECO:0007669"/>
    <property type="project" value="UniProtKB-SubCell"/>
</dbReference>
<dbReference type="InterPro" id="IPR014776">
    <property type="entry name" value="4pyrrole_Mease_sub2"/>
</dbReference>
<dbReference type="InterPro" id="IPR035996">
    <property type="entry name" value="4pyrrol_Methylase_sf"/>
</dbReference>
<dbReference type="PANTHER" id="PTHR46111">
    <property type="entry name" value="RIBOSOMAL RNA SMALL SUBUNIT METHYLTRANSFERASE I"/>
    <property type="match status" value="1"/>
</dbReference>
<evidence type="ECO:0000313" key="8">
    <source>
        <dbReference type="EMBL" id="MBD3868037.1"/>
    </source>
</evidence>
<dbReference type="NCBIfam" id="TIGR00096">
    <property type="entry name" value="16S rRNA (cytidine(1402)-2'-O)-methyltransferase"/>
    <property type="match status" value="1"/>
</dbReference>
<dbReference type="InterPro" id="IPR000878">
    <property type="entry name" value="4pyrrol_Mease"/>
</dbReference>
<comment type="function">
    <text evidence="6">Catalyzes the 2'-O-methylation of the ribose of cytidine 1402 (C1402) in 16S rRNA.</text>
</comment>
<comment type="catalytic activity">
    <reaction evidence="6">
        <text>cytidine(1402) in 16S rRNA + S-adenosyl-L-methionine = 2'-O-methylcytidine(1402) in 16S rRNA + S-adenosyl-L-homocysteine + H(+)</text>
        <dbReference type="Rhea" id="RHEA:42924"/>
        <dbReference type="Rhea" id="RHEA-COMP:10285"/>
        <dbReference type="Rhea" id="RHEA-COMP:10286"/>
        <dbReference type="ChEBI" id="CHEBI:15378"/>
        <dbReference type="ChEBI" id="CHEBI:57856"/>
        <dbReference type="ChEBI" id="CHEBI:59789"/>
        <dbReference type="ChEBI" id="CHEBI:74495"/>
        <dbReference type="ChEBI" id="CHEBI:82748"/>
        <dbReference type="EC" id="2.1.1.198"/>
    </reaction>
</comment>
<proteinExistence type="inferred from homology"/>
<dbReference type="AlphaFoldDB" id="A0A8J7CCW7"/>
<evidence type="ECO:0000256" key="2">
    <source>
        <dbReference type="ARBA" id="ARBA00022552"/>
    </source>
</evidence>
<dbReference type="FunFam" id="3.40.1010.10:FF:000007">
    <property type="entry name" value="Ribosomal RNA small subunit methyltransferase I"/>
    <property type="match status" value="1"/>
</dbReference>
<dbReference type="CDD" id="cd11648">
    <property type="entry name" value="RsmI"/>
    <property type="match status" value="1"/>
</dbReference>
<evidence type="ECO:0000256" key="6">
    <source>
        <dbReference type="HAMAP-Rule" id="MF_01877"/>
    </source>
</evidence>
<dbReference type="SUPFAM" id="SSF53790">
    <property type="entry name" value="Tetrapyrrole methylase"/>
    <property type="match status" value="1"/>
</dbReference>
<comment type="subcellular location">
    <subcellularLocation>
        <location evidence="6">Cytoplasm</location>
    </subcellularLocation>
</comment>
<keyword evidence="3 6" id="KW-0489">Methyltransferase</keyword>
<dbReference type="GO" id="GO:0070677">
    <property type="term" value="F:rRNA (cytosine-2'-O-)-methyltransferase activity"/>
    <property type="evidence" value="ECO:0007669"/>
    <property type="project" value="UniProtKB-UniRule"/>
</dbReference>
<keyword evidence="5 6" id="KW-0949">S-adenosyl-L-methionine</keyword>
<comment type="similarity">
    <text evidence="6">Belongs to the methyltransferase superfamily. RsmI family.</text>
</comment>
<dbReference type="EC" id="2.1.1.198" evidence="6"/>
<dbReference type="HAMAP" id="MF_01877">
    <property type="entry name" value="16SrRNA_methyltr_I"/>
    <property type="match status" value="1"/>
</dbReference>
<dbReference type="Gene3D" id="3.40.1010.10">
    <property type="entry name" value="Cobalt-precorrin-4 Transmethylase, Domain 1"/>
    <property type="match status" value="1"/>
</dbReference>
<gene>
    <name evidence="6 8" type="primary">rsmI</name>
    <name evidence="8" type="ORF">IFK94_07925</name>
</gene>
<dbReference type="Gene3D" id="3.30.950.10">
    <property type="entry name" value="Methyltransferase, Cobalt-precorrin-4 Transmethylase, Domain 2"/>
    <property type="match status" value="1"/>
</dbReference>
<keyword evidence="1 6" id="KW-0963">Cytoplasm</keyword>
<comment type="caution">
    <text evidence="8">The sequence shown here is derived from an EMBL/GenBank/DDBJ whole genome shotgun (WGS) entry which is preliminary data.</text>
</comment>
<dbReference type="InterPro" id="IPR008189">
    <property type="entry name" value="rRNA_ssu_MeTfrase_I"/>
</dbReference>
<dbReference type="InterPro" id="IPR014777">
    <property type="entry name" value="4pyrrole_Mease_sub1"/>
</dbReference>
<name>A0A8J7CCW7_9BACT</name>
<protein>
    <recommendedName>
        <fullName evidence="6">Ribosomal RNA small subunit methyltransferase I</fullName>
        <ecNumber evidence="6">2.1.1.198</ecNumber>
    </recommendedName>
    <alternativeName>
        <fullName evidence="6">16S rRNA 2'-O-ribose C1402 methyltransferase</fullName>
    </alternativeName>
    <alternativeName>
        <fullName evidence="6">rRNA (cytidine-2'-O-)-methyltransferase RsmI</fullName>
    </alternativeName>
</protein>
<dbReference type="PIRSF" id="PIRSF005917">
    <property type="entry name" value="MTase_YraL"/>
    <property type="match status" value="1"/>
</dbReference>
<evidence type="ECO:0000259" key="7">
    <source>
        <dbReference type="Pfam" id="PF00590"/>
    </source>
</evidence>
<feature type="domain" description="Tetrapyrrole methylase" evidence="7">
    <location>
        <begin position="4"/>
        <end position="203"/>
    </location>
</feature>
<dbReference type="Proteomes" id="UP000648239">
    <property type="component" value="Unassembled WGS sequence"/>
</dbReference>
<reference evidence="8 9" key="1">
    <citation type="submission" date="2020-08" db="EMBL/GenBank/DDBJ databases">
        <title>Acidobacteriota in marine sediments use diverse sulfur dissimilation pathways.</title>
        <authorList>
            <person name="Wasmund K."/>
        </authorList>
    </citation>
    <scope>NUCLEOTIDE SEQUENCE [LARGE SCALE GENOMIC DNA]</scope>
    <source>
        <strain evidence="8">MAG AM4</strain>
    </source>
</reference>
<keyword evidence="4 6" id="KW-0808">Transferase</keyword>